<accession>A0A7G9FN27</accession>
<dbReference type="InterPro" id="IPR034829">
    <property type="entry name" value="DnaD-like_sf"/>
</dbReference>
<dbReference type="InterPro" id="IPR017019">
    <property type="entry name" value="DNA_replication_prd_bac"/>
</dbReference>
<dbReference type="RefSeq" id="WP_227573207.1">
    <property type="nucleotide sequence ID" value="NZ_CP060632.1"/>
</dbReference>
<evidence type="ECO:0000256" key="1">
    <source>
        <dbReference type="ARBA" id="ARBA00093462"/>
    </source>
</evidence>
<dbReference type="KEGG" id="wcp:H9Q76_01195"/>
<feature type="domain" description="DnaB/C C-terminal" evidence="3">
    <location>
        <begin position="177"/>
        <end position="247"/>
    </location>
</feature>
<dbReference type="InterPro" id="IPR006343">
    <property type="entry name" value="DnaB/C_C"/>
</dbReference>
<dbReference type="InterPro" id="IPR053162">
    <property type="entry name" value="DnaD"/>
</dbReference>
<dbReference type="PANTHER" id="PTHR37293:SF5">
    <property type="entry name" value="DNA REPLICATION PROTEIN"/>
    <property type="match status" value="1"/>
</dbReference>
<sequence length="381" mass="43322">MKTITISTENSETYSSISNFFIDYYMTDANGEFVKVYLYLIRLLNSKQQISVAEIADHFNLTEKDICRAIKYWVTKDALRLTFDGKGQPTGIVVLPLKAPEMELSTESDAFSLLRSDDTSAHVEKADTAERSEKPSNKIVPITTPAMELSAPQKPKFTQKDIDKLLRDQDWEDILYQVETLFEKPISQSDTQSLMYIYDTLGFSVDLFEYLIEYCTTMKKKNCRYLEATAIGWYQDGIQTKAQAKEQYALMSGVCRVFYKTLGIKRGAPTTIEQEFFKTWTKDYGFGEDIVEEACKRAVLHTQNPTIKYVNGILTAWHNAGVTDFSGIKQEDLAHAETARNQKASATTKKSGNAFTNFTQSSMSSELDEMEQLFHKEVNGQ</sequence>
<comment type="similarity">
    <text evidence="1">Belongs to the DnaB/DnaD family.</text>
</comment>
<dbReference type="PIRSF" id="PIRSF033722">
    <property type="entry name" value="DnaD_CA_C3587_prd"/>
    <property type="match status" value="1"/>
</dbReference>
<dbReference type="Gene3D" id="1.10.10.630">
    <property type="entry name" value="DnaD domain-like"/>
    <property type="match status" value="2"/>
</dbReference>
<dbReference type="EMBL" id="CP060632">
    <property type="protein sequence ID" value="QNL99958.1"/>
    <property type="molecule type" value="Genomic_DNA"/>
</dbReference>
<dbReference type="SUPFAM" id="SSF158499">
    <property type="entry name" value="DnaD domain-like"/>
    <property type="match status" value="2"/>
</dbReference>
<dbReference type="Proteomes" id="UP000515819">
    <property type="component" value="Chromosome"/>
</dbReference>
<dbReference type="Pfam" id="PF07261">
    <property type="entry name" value="DnaB_2"/>
    <property type="match status" value="2"/>
</dbReference>
<dbReference type="PANTHER" id="PTHR37293">
    <property type="entry name" value="PHAGE REPLICATION PROTEIN-RELATED"/>
    <property type="match status" value="1"/>
</dbReference>
<evidence type="ECO:0000313" key="5">
    <source>
        <dbReference type="Proteomes" id="UP000515819"/>
    </source>
</evidence>
<feature type="compositionally biased region" description="Polar residues" evidence="2">
    <location>
        <begin position="342"/>
        <end position="365"/>
    </location>
</feature>
<evidence type="ECO:0000256" key="2">
    <source>
        <dbReference type="SAM" id="MobiDB-lite"/>
    </source>
</evidence>
<organism evidence="4 5">
    <name type="scientific">Wujia chipingensis</name>
    <dbReference type="NCBI Taxonomy" id="2763670"/>
    <lineage>
        <taxon>Bacteria</taxon>
        <taxon>Bacillati</taxon>
        <taxon>Bacillota</taxon>
        <taxon>Clostridia</taxon>
        <taxon>Lachnospirales</taxon>
        <taxon>Lachnospiraceae</taxon>
        <taxon>Wujia</taxon>
    </lineage>
</organism>
<dbReference type="NCBIfam" id="TIGR01446">
    <property type="entry name" value="DnaD_dom"/>
    <property type="match status" value="2"/>
</dbReference>
<proteinExistence type="inferred from homology"/>
<dbReference type="AlphaFoldDB" id="A0A7G9FN27"/>
<protein>
    <submittedName>
        <fullName evidence="4">DnaD domain protein</fullName>
    </submittedName>
</protein>
<feature type="region of interest" description="Disordered" evidence="2">
    <location>
        <begin position="342"/>
        <end position="366"/>
    </location>
</feature>
<reference evidence="4 5" key="1">
    <citation type="submission" date="2020-08" db="EMBL/GenBank/DDBJ databases">
        <authorList>
            <person name="Liu C."/>
            <person name="Sun Q."/>
        </authorList>
    </citation>
    <scope>NUCLEOTIDE SEQUENCE [LARGE SCALE GENOMIC DNA]</scope>
    <source>
        <strain evidence="4 5">NSJ-4</strain>
    </source>
</reference>
<keyword evidence="5" id="KW-1185">Reference proteome</keyword>
<feature type="domain" description="DnaB/C C-terminal" evidence="3">
    <location>
        <begin position="268"/>
        <end position="330"/>
    </location>
</feature>
<evidence type="ECO:0000313" key="4">
    <source>
        <dbReference type="EMBL" id="QNL99958.1"/>
    </source>
</evidence>
<gene>
    <name evidence="4" type="ORF">H9Q76_01195</name>
</gene>
<evidence type="ECO:0000259" key="3">
    <source>
        <dbReference type="Pfam" id="PF07261"/>
    </source>
</evidence>
<name>A0A7G9FN27_9FIRM</name>